<evidence type="ECO:0000313" key="7">
    <source>
        <dbReference type="EMBL" id="OFA09281.1"/>
    </source>
</evidence>
<feature type="domain" description="Response regulatory" evidence="6">
    <location>
        <begin position="13"/>
        <end position="127"/>
    </location>
</feature>
<feature type="domain" description="HTH luxR-type" evidence="5">
    <location>
        <begin position="143"/>
        <end position="208"/>
    </location>
</feature>
<dbReference type="InterPro" id="IPR000792">
    <property type="entry name" value="Tscrpt_reg_LuxR_C"/>
</dbReference>
<dbReference type="InterPro" id="IPR001789">
    <property type="entry name" value="Sig_transdc_resp-reg_receiver"/>
</dbReference>
<dbReference type="PROSITE" id="PS50110">
    <property type="entry name" value="RESPONSE_REGULATORY"/>
    <property type="match status" value="1"/>
</dbReference>
<keyword evidence="2" id="KW-0238">DNA-binding</keyword>
<evidence type="ECO:0000256" key="2">
    <source>
        <dbReference type="ARBA" id="ARBA00023125"/>
    </source>
</evidence>
<dbReference type="Gene3D" id="1.10.10.10">
    <property type="entry name" value="Winged helix-like DNA-binding domain superfamily/Winged helix DNA-binding domain"/>
    <property type="match status" value="1"/>
</dbReference>
<proteinExistence type="predicted"/>
<dbReference type="SUPFAM" id="SSF52172">
    <property type="entry name" value="CheY-like"/>
    <property type="match status" value="1"/>
</dbReference>
<dbReference type="PANTHER" id="PTHR44688">
    <property type="entry name" value="DNA-BINDING TRANSCRIPTIONAL ACTIVATOR DEVR_DOSR"/>
    <property type="match status" value="1"/>
</dbReference>
<dbReference type="RefSeq" id="WP_070245735.1">
    <property type="nucleotide sequence ID" value="NZ_LROM01000002.1"/>
</dbReference>
<reference evidence="8" key="1">
    <citation type="journal article" date="2016" name="Front. Microbiol.">
        <title>Molecular Keys to the Janthinobacterium and Duganella spp. Interaction with the Plant Pathogen Fusarium graminearum.</title>
        <authorList>
            <person name="Haack F.S."/>
            <person name="Poehlein A."/>
            <person name="Kroger C."/>
            <person name="Voigt C.A."/>
            <person name="Piepenbring M."/>
            <person name="Bode H.B."/>
            <person name="Daniel R."/>
            <person name="Schafer W."/>
            <person name="Streit W.R."/>
        </authorList>
    </citation>
    <scope>NUCLEOTIDE SEQUENCE [LARGE SCALE GENOMIC DNA]</scope>
    <source>
        <strain evidence="8">T54</strain>
    </source>
</reference>
<feature type="modified residue" description="4-aspartylphosphate" evidence="4">
    <location>
        <position position="62"/>
    </location>
</feature>
<evidence type="ECO:0000259" key="5">
    <source>
        <dbReference type="PROSITE" id="PS50043"/>
    </source>
</evidence>
<accession>A0A1E7X8E5</accession>
<evidence type="ECO:0000256" key="4">
    <source>
        <dbReference type="PROSITE-ProRule" id="PRU00169"/>
    </source>
</evidence>
<dbReference type="AlphaFoldDB" id="A0A1E7X8E5"/>
<keyword evidence="4" id="KW-0597">Phosphoprotein</keyword>
<dbReference type="GO" id="GO:0000160">
    <property type="term" value="P:phosphorelay signal transduction system"/>
    <property type="evidence" value="ECO:0007669"/>
    <property type="project" value="InterPro"/>
</dbReference>
<keyword evidence="1" id="KW-0805">Transcription regulation</keyword>
<dbReference type="PATRIC" id="fig|762836.4.peg.59"/>
<evidence type="ECO:0000259" key="6">
    <source>
        <dbReference type="PROSITE" id="PS50110"/>
    </source>
</evidence>
<organism evidence="7 8">
    <name type="scientific">Duganella phyllosphaerae</name>
    <dbReference type="NCBI Taxonomy" id="762836"/>
    <lineage>
        <taxon>Bacteria</taxon>
        <taxon>Pseudomonadati</taxon>
        <taxon>Pseudomonadota</taxon>
        <taxon>Betaproteobacteria</taxon>
        <taxon>Burkholderiales</taxon>
        <taxon>Oxalobacteraceae</taxon>
        <taxon>Telluria group</taxon>
        <taxon>Duganella</taxon>
    </lineage>
</organism>
<keyword evidence="3" id="KW-0804">Transcription</keyword>
<dbReference type="SMART" id="SM00448">
    <property type="entry name" value="REC"/>
    <property type="match status" value="1"/>
</dbReference>
<protein>
    <submittedName>
        <fullName evidence="7">Response regulator protein TmoT</fullName>
    </submittedName>
</protein>
<dbReference type="InterPro" id="IPR036388">
    <property type="entry name" value="WH-like_DNA-bd_sf"/>
</dbReference>
<dbReference type="PANTHER" id="PTHR44688:SF16">
    <property type="entry name" value="DNA-BINDING TRANSCRIPTIONAL ACTIVATOR DEVR_DOSR"/>
    <property type="match status" value="1"/>
</dbReference>
<dbReference type="GO" id="GO:0006355">
    <property type="term" value="P:regulation of DNA-templated transcription"/>
    <property type="evidence" value="ECO:0007669"/>
    <property type="project" value="InterPro"/>
</dbReference>
<evidence type="ECO:0000256" key="3">
    <source>
        <dbReference type="ARBA" id="ARBA00023163"/>
    </source>
</evidence>
<dbReference type="Pfam" id="PF00072">
    <property type="entry name" value="Response_reg"/>
    <property type="match status" value="1"/>
</dbReference>
<dbReference type="Proteomes" id="UP000175989">
    <property type="component" value="Unassembled WGS sequence"/>
</dbReference>
<dbReference type="SMART" id="SM00421">
    <property type="entry name" value="HTH_LUXR"/>
    <property type="match status" value="1"/>
</dbReference>
<keyword evidence="8" id="KW-1185">Reference proteome</keyword>
<dbReference type="EMBL" id="LROM01000002">
    <property type="protein sequence ID" value="OFA09281.1"/>
    <property type="molecule type" value="Genomic_DNA"/>
</dbReference>
<gene>
    <name evidence="7" type="primary">tmoT_1</name>
    <name evidence="7" type="ORF">DUPY_00590</name>
</gene>
<dbReference type="PROSITE" id="PS50043">
    <property type="entry name" value="HTH_LUXR_2"/>
    <property type="match status" value="1"/>
</dbReference>
<dbReference type="Gene3D" id="3.40.50.2300">
    <property type="match status" value="1"/>
</dbReference>
<dbReference type="CDD" id="cd17537">
    <property type="entry name" value="REC_FixJ"/>
    <property type="match status" value="1"/>
</dbReference>
<dbReference type="Pfam" id="PF00196">
    <property type="entry name" value="GerE"/>
    <property type="match status" value="1"/>
</dbReference>
<dbReference type="GO" id="GO:0003677">
    <property type="term" value="F:DNA binding"/>
    <property type="evidence" value="ECO:0007669"/>
    <property type="project" value="UniProtKB-KW"/>
</dbReference>
<comment type="caution">
    <text evidence="7">The sequence shown here is derived from an EMBL/GenBank/DDBJ whole genome shotgun (WGS) entry which is preliminary data.</text>
</comment>
<dbReference type="InterPro" id="IPR011006">
    <property type="entry name" value="CheY-like_superfamily"/>
</dbReference>
<dbReference type="CDD" id="cd06170">
    <property type="entry name" value="LuxR_C_like"/>
    <property type="match status" value="1"/>
</dbReference>
<evidence type="ECO:0000256" key="1">
    <source>
        <dbReference type="ARBA" id="ARBA00023015"/>
    </source>
</evidence>
<dbReference type="OrthoDB" id="9802186at2"/>
<evidence type="ECO:0000313" key="8">
    <source>
        <dbReference type="Proteomes" id="UP000175989"/>
    </source>
</evidence>
<name>A0A1E7X8E5_9BURK</name>
<sequence length="210" mass="22647">MNPSTDTAAIEPLIYLVDDDALLRDAIGSLLRSVGMRVAAYPSVAAFLAVSRVDVTSCLLLDVRLQGVSGLDFQADLNREGVPLPVIFMTGHGDIPMSVRAMKAGAIDFLAKPFRDQDLLDAINVALQADSARRSRDQALHAVTARYATLTPREREIMALAARGLMNKQIAGEVGTSEITVKIHRGNAMRKMEAKTFADLVRMAEALGLA</sequence>
<dbReference type="PRINTS" id="PR00038">
    <property type="entry name" value="HTHLUXR"/>
</dbReference>